<protein>
    <submittedName>
        <fullName evidence="2">Uncharacterized protein</fullName>
    </submittedName>
</protein>
<gene>
    <name evidence="2" type="ORF">RFI_21035</name>
</gene>
<feature type="region of interest" description="Disordered" evidence="1">
    <location>
        <begin position="1"/>
        <end position="78"/>
    </location>
</feature>
<proteinExistence type="predicted"/>
<feature type="region of interest" description="Disordered" evidence="1">
    <location>
        <begin position="110"/>
        <end position="129"/>
    </location>
</feature>
<dbReference type="AlphaFoldDB" id="X6MR37"/>
<keyword evidence="3" id="KW-1185">Reference proteome</keyword>
<feature type="compositionally biased region" description="Basic residues" evidence="1">
    <location>
        <begin position="25"/>
        <end position="37"/>
    </location>
</feature>
<organism evidence="2 3">
    <name type="scientific">Reticulomyxa filosa</name>
    <dbReference type="NCBI Taxonomy" id="46433"/>
    <lineage>
        <taxon>Eukaryota</taxon>
        <taxon>Sar</taxon>
        <taxon>Rhizaria</taxon>
        <taxon>Retaria</taxon>
        <taxon>Foraminifera</taxon>
        <taxon>Monothalamids</taxon>
        <taxon>Reticulomyxidae</taxon>
        <taxon>Reticulomyxa</taxon>
    </lineage>
</organism>
<evidence type="ECO:0000313" key="2">
    <source>
        <dbReference type="EMBL" id="ETO16319.1"/>
    </source>
</evidence>
<dbReference type="Proteomes" id="UP000023152">
    <property type="component" value="Unassembled WGS sequence"/>
</dbReference>
<accession>X6MR37</accession>
<comment type="caution">
    <text evidence="2">The sequence shown here is derived from an EMBL/GenBank/DDBJ whole genome shotgun (WGS) entry which is preliminary data.</text>
</comment>
<feature type="compositionally biased region" description="Acidic residues" evidence="1">
    <location>
        <begin position="119"/>
        <end position="129"/>
    </location>
</feature>
<name>X6MR37_RETFI</name>
<dbReference type="EMBL" id="ASPP01018373">
    <property type="protein sequence ID" value="ETO16319.1"/>
    <property type="molecule type" value="Genomic_DNA"/>
</dbReference>
<evidence type="ECO:0000313" key="3">
    <source>
        <dbReference type="Proteomes" id="UP000023152"/>
    </source>
</evidence>
<feature type="compositionally biased region" description="Basic and acidic residues" evidence="1">
    <location>
        <begin position="38"/>
        <end position="53"/>
    </location>
</feature>
<evidence type="ECO:0000256" key="1">
    <source>
        <dbReference type="SAM" id="MobiDB-lite"/>
    </source>
</evidence>
<feature type="compositionally biased region" description="Polar residues" evidence="1">
    <location>
        <begin position="1"/>
        <end position="18"/>
    </location>
</feature>
<sequence length="205" mass="23391">MDVTASVQSKGPLQSVVGSTACSKAKTKGKAKTRTKAKTKDKWEDNASSKTMDETDDCTEGNEGREWKNDNSTDKGHWKPMIKSVHDVQLEDGFEEYDSKTFEKIAKLWQESPTHKENEEEEEEKEFEDDSSVAMAAECSNQPFVPIDLEWMTDSPLTNSLGFSSKDFDDEDIKHEHMQTKISMKCEESKNRTRDFMRTPPFQSV</sequence>
<reference evidence="2 3" key="1">
    <citation type="journal article" date="2013" name="Curr. Biol.">
        <title>The Genome of the Foraminiferan Reticulomyxa filosa.</title>
        <authorList>
            <person name="Glockner G."/>
            <person name="Hulsmann N."/>
            <person name="Schleicher M."/>
            <person name="Noegel A.A."/>
            <person name="Eichinger L."/>
            <person name="Gallinger C."/>
            <person name="Pawlowski J."/>
            <person name="Sierra R."/>
            <person name="Euteneuer U."/>
            <person name="Pillet L."/>
            <person name="Moustafa A."/>
            <person name="Platzer M."/>
            <person name="Groth M."/>
            <person name="Szafranski K."/>
            <person name="Schliwa M."/>
        </authorList>
    </citation>
    <scope>NUCLEOTIDE SEQUENCE [LARGE SCALE GENOMIC DNA]</scope>
</reference>
<feature type="compositionally biased region" description="Basic and acidic residues" evidence="1">
    <location>
        <begin position="62"/>
        <end position="77"/>
    </location>
</feature>